<dbReference type="Pfam" id="PF08263">
    <property type="entry name" value="LRRNT_2"/>
    <property type="match status" value="1"/>
</dbReference>
<evidence type="ECO:0000256" key="1">
    <source>
        <dbReference type="ARBA" id="ARBA00004162"/>
    </source>
</evidence>
<dbReference type="FunFam" id="1.10.510.10:FF:000358">
    <property type="entry name" value="Putative leucine-rich repeat receptor-like serine/threonine-protein kinase"/>
    <property type="match status" value="1"/>
</dbReference>
<evidence type="ECO:0000256" key="20">
    <source>
        <dbReference type="ARBA" id="ARBA00047899"/>
    </source>
</evidence>
<dbReference type="PROSITE" id="PS50011">
    <property type="entry name" value="PROTEIN_KINASE_DOM"/>
    <property type="match status" value="1"/>
</dbReference>
<evidence type="ECO:0000256" key="3">
    <source>
        <dbReference type="ARBA" id="ARBA00008684"/>
    </source>
</evidence>
<evidence type="ECO:0000256" key="11">
    <source>
        <dbReference type="ARBA" id="ARBA00022729"/>
    </source>
</evidence>
<dbReference type="FunFam" id="3.80.10.10:FF:000101">
    <property type="entry name" value="LRR receptor-like serine/threonine-protein kinase ERECTA"/>
    <property type="match status" value="1"/>
</dbReference>
<dbReference type="SMART" id="SM00369">
    <property type="entry name" value="LRR_TYP"/>
    <property type="match status" value="8"/>
</dbReference>
<evidence type="ECO:0000256" key="23">
    <source>
        <dbReference type="SAM" id="Phobius"/>
    </source>
</evidence>
<dbReference type="AlphaFoldDB" id="A0A8T1NDB0"/>
<dbReference type="InterPro" id="IPR000719">
    <property type="entry name" value="Prot_kinase_dom"/>
</dbReference>
<dbReference type="InterPro" id="IPR001245">
    <property type="entry name" value="Ser-Thr/Tyr_kinase_cat_dom"/>
</dbReference>
<dbReference type="GO" id="GO:0005524">
    <property type="term" value="F:ATP binding"/>
    <property type="evidence" value="ECO:0007669"/>
    <property type="project" value="UniProtKB-UniRule"/>
</dbReference>
<keyword evidence="12" id="KW-0677">Repeat</keyword>
<dbReference type="FunFam" id="3.30.200.20:FF:000432">
    <property type="entry name" value="LRR receptor-like serine/threonine-protein kinase EFR"/>
    <property type="match status" value="1"/>
</dbReference>
<evidence type="ECO:0000256" key="18">
    <source>
        <dbReference type="ARBA" id="ARBA00023170"/>
    </source>
</evidence>
<evidence type="ECO:0000313" key="25">
    <source>
        <dbReference type="EMBL" id="KAG6629786.1"/>
    </source>
</evidence>
<proteinExistence type="inferred from homology"/>
<keyword evidence="18" id="KW-0675">Receptor</keyword>
<feature type="binding site" evidence="22">
    <location>
        <position position="746"/>
    </location>
    <ligand>
        <name>ATP</name>
        <dbReference type="ChEBI" id="CHEBI:30616"/>
    </ligand>
</feature>
<dbReference type="InterPro" id="IPR001611">
    <property type="entry name" value="Leu-rich_rpt"/>
</dbReference>
<dbReference type="SMART" id="SM00220">
    <property type="entry name" value="S_TKc"/>
    <property type="match status" value="1"/>
</dbReference>
<evidence type="ECO:0000259" key="24">
    <source>
        <dbReference type="PROSITE" id="PS50011"/>
    </source>
</evidence>
<evidence type="ECO:0000256" key="8">
    <source>
        <dbReference type="ARBA" id="ARBA00022614"/>
    </source>
</evidence>
<evidence type="ECO:0000256" key="6">
    <source>
        <dbReference type="ARBA" id="ARBA00022527"/>
    </source>
</evidence>
<keyword evidence="13 22" id="KW-0547">Nucleotide-binding</keyword>
<evidence type="ECO:0000256" key="13">
    <source>
        <dbReference type="ARBA" id="ARBA00022741"/>
    </source>
</evidence>
<comment type="subcellular location">
    <subcellularLocation>
        <location evidence="1">Cell membrane</location>
        <topology evidence="1">Single-pass membrane protein</topology>
    </subcellularLocation>
    <subcellularLocation>
        <location evidence="2">Membrane</location>
        <topology evidence="2">Single-pass type I membrane protein</topology>
    </subcellularLocation>
</comment>
<dbReference type="Pfam" id="PF07714">
    <property type="entry name" value="PK_Tyr_Ser-Thr"/>
    <property type="match status" value="1"/>
</dbReference>
<dbReference type="PROSITE" id="PS00108">
    <property type="entry name" value="PROTEIN_KINASE_ST"/>
    <property type="match status" value="1"/>
</dbReference>
<keyword evidence="15 22" id="KW-0067">ATP-binding</keyword>
<keyword evidence="26" id="KW-1185">Reference proteome</keyword>
<evidence type="ECO:0000313" key="26">
    <source>
        <dbReference type="Proteomes" id="UP000811609"/>
    </source>
</evidence>
<keyword evidence="9" id="KW-0808">Transferase</keyword>
<feature type="transmembrane region" description="Helical" evidence="23">
    <location>
        <begin position="7"/>
        <end position="26"/>
    </location>
</feature>
<dbReference type="Pfam" id="PF00560">
    <property type="entry name" value="LRR_1"/>
    <property type="match status" value="6"/>
</dbReference>
<dbReference type="PANTHER" id="PTHR27008:SF596">
    <property type="entry name" value="OS02G0215500 PROTEIN"/>
    <property type="match status" value="1"/>
</dbReference>
<evidence type="ECO:0000256" key="15">
    <source>
        <dbReference type="ARBA" id="ARBA00022840"/>
    </source>
</evidence>
<dbReference type="Pfam" id="PF13855">
    <property type="entry name" value="LRR_8"/>
    <property type="match status" value="1"/>
</dbReference>
<dbReference type="EMBL" id="CM031822">
    <property type="protein sequence ID" value="KAG6629786.1"/>
    <property type="molecule type" value="Genomic_DNA"/>
</dbReference>
<keyword evidence="5" id="KW-1003">Cell membrane</keyword>
<evidence type="ECO:0000256" key="2">
    <source>
        <dbReference type="ARBA" id="ARBA00004479"/>
    </source>
</evidence>
<comment type="catalytic activity">
    <reaction evidence="21">
        <text>L-seryl-[protein] + ATP = O-phospho-L-seryl-[protein] + ADP + H(+)</text>
        <dbReference type="Rhea" id="RHEA:17989"/>
        <dbReference type="Rhea" id="RHEA-COMP:9863"/>
        <dbReference type="Rhea" id="RHEA-COMP:11604"/>
        <dbReference type="ChEBI" id="CHEBI:15378"/>
        <dbReference type="ChEBI" id="CHEBI:29999"/>
        <dbReference type="ChEBI" id="CHEBI:30616"/>
        <dbReference type="ChEBI" id="CHEBI:83421"/>
        <dbReference type="ChEBI" id="CHEBI:456216"/>
        <dbReference type="EC" id="2.7.11.1"/>
    </reaction>
</comment>
<evidence type="ECO:0000256" key="10">
    <source>
        <dbReference type="ARBA" id="ARBA00022692"/>
    </source>
</evidence>
<dbReference type="Proteomes" id="UP000811609">
    <property type="component" value="Chromosome 14"/>
</dbReference>
<dbReference type="InterPro" id="IPR017441">
    <property type="entry name" value="Protein_kinase_ATP_BS"/>
</dbReference>
<dbReference type="EC" id="2.7.11.1" evidence="4"/>
<evidence type="ECO:0000256" key="9">
    <source>
        <dbReference type="ARBA" id="ARBA00022679"/>
    </source>
</evidence>
<dbReference type="InterPro" id="IPR051809">
    <property type="entry name" value="Plant_receptor-like_S/T_kinase"/>
</dbReference>
<feature type="domain" description="Protein kinase" evidence="24">
    <location>
        <begin position="717"/>
        <end position="1031"/>
    </location>
</feature>
<comment type="caution">
    <text evidence="25">The sequence shown here is derived from an EMBL/GenBank/DDBJ whole genome shotgun (WGS) entry which is preliminary data.</text>
</comment>
<evidence type="ECO:0000256" key="14">
    <source>
        <dbReference type="ARBA" id="ARBA00022777"/>
    </source>
</evidence>
<comment type="similarity">
    <text evidence="3">Belongs to the protein kinase superfamily. Ser/Thr protein kinase family.</text>
</comment>
<dbReference type="PROSITE" id="PS00107">
    <property type="entry name" value="PROTEIN_KINASE_ATP"/>
    <property type="match status" value="1"/>
</dbReference>
<sequence>MAHIPTLITSLVYWFAFCILLVAFVLCFSSCSTCAMAGNETDQLVLLEFKAKISQDPFMVFSSWNETTHFCQWHGVTCGHRHQRIIELRLPSLKLAGSISPFIGNLSFLRILHLQNNSFGHEIPPQIGRLHQLKKLFLNNNSMVGKIPSHLSNCSNIEEIGLSYNKFVGDIPTEFSFLSKLRAFHAENNRLTGSIPPSLGNLSSLEELVVFTNNLGGSIPNALGQLKNLIAIILTENKFSGTIPPSIFNLSSISVLNVGLNQLRGSQVQWELGITTLPNLRDFSIASNHFTGSIPPSISNASNLERLQIAANKFTGNVPSLEKLHRLKIFTAFQNKLGGSGEADHDLSFICSLTNATMLEVLVVHTNNFGGVLPECIGHLSLSLKVFLIFANKIAGMIPSGILNLVNLERLSLGQNQVSGNIPVAIGRLHRLKRLDLSHNNLSGSIPHSLGNLTLLFGLHLFGNNLGGSIPSSLGYCKSLISLDLSRNNLNGSIPLQIFGLSSLSIRLVLSRNRLTGPLPMEVENLKNLGGLYIAGNMLSGEIPSSLGSCIRLETLSMGRNFFQGTIPSSLGSLRGLQSLYLSQNNFSGRIPEFLVYMNSLQRLNISHNNFEGPVPTDGIFKNLSLASVAGNNQLCGGIPEIHLPKCNFKESGNTKLTLTWKLIIFIVLGILGVTPMLYFLCVSWLRKKRKVSISSSSENLLLTISYQSLLKATDGFSLANLLGVGGFGSVYKGVLDESGTIIAIKVLNLLCHGAIRSFLVECEAFRNIRHRNLVKVLTVCSSVDYHGNDFKALVYEFMVNGSLEEWLHPAAIEDERHRDQRNLDLFQRLDIAIDVANALEYLHYHCQTQIIHCDLKPSNVLLNNEMVGHVGDFGIARFAPGSNHSSSATHSSTIGLRGTIGYAAPEYGVGNEVSTYGDMYSYGILLLEMFTGKRPTDDIFKDSLSLHSFVKTALPQRVVEIADPILFQEREEETTRNNGQNNNNTSRNKSQECLGSIFQIGLSCSVEQPEERMNMSDVVAELHLVKKKFLQSETNEAIQE</sequence>
<accession>A0A8T1NDB0</accession>
<dbReference type="FunFam" id="3.80.10.10:FF:000288">
    <property type="entry name" value="LRR receptor-like serine/threonine-protein kinase EFR"/>
    <property type="match status" value="1"/>
</dbReference>
<evidence type="ECO:0000256" key="7">
    <source>
        <dbReference type="ARBA" id="ARBA00022553"/>
    </source>
</evidence>
<evidence type="ECO:0000256" key="12">
    <source>
        <dbReference type="ARBA" id="ARBA00022737"/>
    </source>
</evidence>
<keyword evidence="10 23" id="KW-0812">Transmembrane</keyword>
<organism evidence="25 26">
    <name type="scientific">Carya illinoinensis</name>
    <name type="common">Pecan</name>
    <dbReference type="NCBI Taxonomy" id="32201"/>
    <lineage>
        <taxon>Eukaryota</taxon>
        <taxon>Viridiplantae</taxon>
        <taxon>Streptophyta</taxon>
        <taxon>Embryophyta</taxon>
        <taxon>Tracheophyta</taxon>
        <taxon>Spermatophyta</taxon>
        <taxon>Magnoliopsida</taxon>
        <taxon>eudicotyledons</taxon>
        <taxon>Gunneridae</taxon>
        <taxon>Pentapetalae</taxon>
        <taxon>rosids</taxon>
        <taxon>fabids</taxon>
        <taxon>Fagales</taxon>
        <taxon>Juglandaceae</taxon>
        <taxon>Carya</taxon>
    </lineage>
</organism>
<keyword evidence="11" id="KW-0732">Signal</keyword>
<evidence type="ECO:0000256" key="17">
    <source>
        <dbReference type="ARBA" id="ARBA00023136"/>
    </source>
</evidence>
<protein>
    <recommendedName>
        <fullName evidence="4">non-specific serine/threonine protein kinase</fullName>
        <ecNumber evidence="4">2.7.11.1</ecNumber>
    </recommendedName>
</protein>
<evidence type="ECO:0000256" key="4">
    <source>
        <dbReference type="ARBA" id="ARBA00012513"/>
    </source>
</evidence>
<keyword evidence="16 23" id="KW-1133">Transmembrane helix</keyword>
<evidence type="ECO:0000256" key="5">
    <source>
        <dbReference type="ARBA" id="ARBA00022475"/>
    </source>
</evidence>
<evidence type="ECO:0000256" key="16">
    <source>
        <dbReference type="ARBA" id="ARBA00022989"/>
    </source>
</evidence>
<keyword evidence="7" id="KW-0597">Phosphoprotein</keyword>
<dbReference type="PROSITE" id="PS51450">
    <property type="entry name" value="LRR"/>
    <property type="match status" value="1"/>
</dbReference>
<dbReference type="PANTHER" id="PTHR27008">
    <property type="entry name" value="OS04G0122200 PROTEIN"/>
    <property type="match status" value="1"/>
</dbReference>
<dbReference type="GO" id="GO:0005886">
    <property type="term" value="C:plasma membrane"/>
    <property type="evidence" value="ECO:0007669"/>
    <property type="project" value="UniProtKB-SubCell"/>
</dbReference>
<evidence type="ECO:0000256" key="21">
    <source>
        <dbReference type="ARBA" id="ARBA00048679"/>
    </source>
</evidence>
<dbReference type="GO" id="GO:0004674">
    <property type="term" value="F:protein serine/threonine kinase activity"/>
    <property type="evidence" value="ECO:0007669"/>
    <property type="project" value="UniProtKB-KW"/>
</dbReference>
<keyword evidence="19" id="KW-0325">Glycoprotein</keyword>
<comment type="catalytic activity">
    <reaction evidence="20">
        <text>L-threonyl-[protein] + ATP = O-phospho-L-threonyl-[protein] + ADP + H(+)</text>
        <dbReference type="Rhea" id="RHEA:46608"/>
        <dbReference type="Rhea" id="RHEA-COMP:11060"/>
        <dbReference type="Rhea" id="RHEA-COMP:11605"/>
        <dbReference type="ChEBI" id="CHEBI:15378"/>
        <dbReference type="ChEBI" id="CHEBI:30013"/>
        <dbReference type="ChEBI" id="CHEBI:30616"/>
        <dbReference type="ChEBI" id="CHEBI:61977"/>
        <dbReference type="ChEBI" id="CHEBI:456216"/>
        <dbReference type="EC" id="2.7.11.1"/>
    </reaction>
</comment>
<gene>
    <name evidence="25" type="ORF">CIPAW_14G109500</name>
</gene>
<keyword evidence="6" id="KW-0723">Serine/threonine-protein kinase</keyword>
<evidence type="ECO:0000256" key="19">
    <source>
        <dbReference type="ARBA" id="ARBA00023180"/>
    </source>
</evidence>
<keyword evidence="8" id="KW-0433">Leucine-rich repeat</keyword>
<dbReference type="InterPro" id="IPR013210">
    <property type="entry name" value="LRR_N_plant-typ"/>
</dbReference>
<keyword evidence="17 23" id="KW-0472">Membrane</keyword>
<feature type="transmembrane region" description="Helical" evidence="23">
    <location>
        <begin position="663"/>
        <end position="686"/>
    </location>
</feature>
<reference evidence="25" key="1">
    <citation type="submission" date="2020-12" db="EMBL/GenBank/DDBJ databases">
        <title>WGS assembly of Carya illinoinensis cv. Pawnee.</title>
        <authorList>
            <person name="Platts A."/>
            <person name="Shu S."/>
            <person name="Wright S."/>
            <person name="Barry K."/>
            <person name="Edger P."/>
            <person name="Pires J.C."/>
            <person name="Schmutz J."/>
        </authorList>
    </citation>
    <scope>NUCLEOTIDE SEQUENCE</scope>
    <source>
        <tissue evidence="25">Leaf</tissue>
    </source>
</reference>
<evidence type="ECO:0000256" key="22">
    <source>
        <dbReference type="PROSITE-ProRule" id="PRU10141"/>
    </source>
</evidence>
<keyword evidence="14" id="KW-0418">Kinase</keyword>
<dbReference type="InterPro" id="IPR008271">
    <property type="entry name" value="Ser/Thr_kinase_AS"/>
</dbReference>
<name>A0A8T1NDB0_CARIL</name>
<dbReference type="InterPro" id="IPR003591">
    <property type="entry name" value="Leu-rich_rpt_typical-subtyp"/>
</dbReference>